<comment type="subcellular location">
    <subcellularLocation>
        <location evidence="2">Membrane</location>
    </subcellularLocation>
</comment>
<dbReference type="InterPro" id="IPR045605">
    <property type="entry name" value="KshA-like_C"/>
</dbReference>
<evidence type="ECO:0000256" key="1">
    <source>
        <dbReference type="ARBA" id="ARBA00001962"/>
    </source>
</evidence>
<dbReference type="Pfam" id="PF00355">
    <property type="entry name" value="Rieske"/>
    <property type="match status" value="1"/>
</dbReference>
<dbReference type="GO" id="GO:0046872">
    <property type="term" value="F:metal ion binding"/>
    <property type="evidence" value="ECO:0007669"/>
    <property type="project" value="UniProtKB-KW"/>
</dbReference>
<evidence type="ECO:0000256" key="4">
    <source>
        <dbReference type="ARBA" id="ARBA00022692"/>
    </source>
</evidence>
<keyword evidence="10" id="KW-0411">Iron-sulfur</keyword>
<protein>
    <recommendedName>
        <fullName evidence="14">cholesterol 7-desaturase</fullName>
        <ecNumber evidence="14">1.14.19.21</ecNumber>
    </recommendedName>
</protein>
<dbReference type="GO" id="GO:0008203">
    <property type="term" value="P:cholesterol metabolic process"/>
    <property type="evidence" value="ECO:0007669"/>
    <property type="project" value="InterPro"/>
</dbReference>
<keyword evidence="4" id="KW-0812">Transmembrane</keyword>
<dbReference type="GO" id="GO:0170056">
    <property type="term" value="F:cholesterol 7-desaturase [NAD(P)H] activity"/>
    <property type="evidence" value="ECO:0007669"/>
    <property type="project" value="UniProtKB-EC"/>
</dbReference>
<comment type="catalytic activity">
    <reaction evidence="15">
        <text>cholesterol + NADH + O2 + H(+) = 7-dehydrocholesterol + NAD(+) + 2 H2O</text>
        <dbReference type="Rhea" id="RHEA:51644"/>
        <dbReference type="ChEBI" id="CHEBI:15377"/>
        <dbReference type="ChEBI" id="CHEBI:15378"/>
        <dbReference type="ChEBI" id="CHEBI:15379"/>
        <dbReference type="ChEBI" id="CHEBI:16113"/>
        <dbReference type="ChEBI" id="CHEBI:17759"/>
        <dbReference type="ChEBI" id="CHEBI:57540"/>
        <dbReference type="ChEBI" id="CHEBI:57945"/>
        <dbReference type="EC" id="1.14.19.21"/>
    </reaction>
    <physiologicalReaction direction="left-to-right" evidence="15">
        <dbReference type="Rhea" id="RHEA:51645"/>
    </physiologicalReaction>
</comment>
<evidence type="ECO:0000256" key="3">
    <source>
        <dbReference type="ARBA" id="ARBA00004972"/>
    </source>
</evidence>
<name>A0AA41ZBU3_9SPHN</name>
<evidence type="ECO:0000313" key="18">
    <source>
        <dbReference type="EMBL" id="MCW6536457.1"/>
    </source>
</evidence>
<comment type="pathway">
    <text evidence="12">Steroid hormone biosynthesis; dafachronic acid biosynthesis.</text>
</comment>
<dbReference type="PANTHER" id="PTHR21266:SF32">
    <property type="entry name" value="CHOLESTEROL 7-DESATURASE NVD"/>
    <property type="match status" value="1"/>
</dbReference>
<dbReference type="InterPro" id="IPR017941">
    <property type="entry name" value="Rieske_2Fe-2S"/>
</dbReference>
<keyword evidence="5" id="KW-0001">2Fe-2S</keyword>
<gene>
    <name evidence="18" type="ORF">NEE01_16895</name>
</gene>
<feature type="domain" description="Rieske" evidence="17">
    <location>
        <begin position="18"/>
        <end position="129"/>
    </location>
</feature>
<evidence type="ECO:0000256" key="13">
    <source>
        <dbReference type="ARBA" id="ARBA00025729"/>
    </source>
</evidence>
<evidence type="ECO:0000256" key="7">
    <source>
        <dbReference type="ARBA" id="ARBA00022989"/>
    </source>
</evidence>
<evidence type="ECO:0000259" key="17">
    <source>
        <dbReference type="PROSITE" id="PS51296"/>
    </source>
</evidence>
<accession>A0AA41ZBU3</accession>
<evidence type="ECO:0000256" key="2">
    <source>
        <dbReference type="ARBA" id="ARBA00004370"/>
    </source>
</evidence>
<comment type="pathway">
    <text evidence="3">Hormone biosynthesis.</text>
</comment>
<comment type="similarity">
    <text evidence="13">Belongs to the cholesterol 7-desaturase family.</text>
</comment>
<evidence type="ECO:0000256" key="11">
    <source>
        <dbReference type="ARBA" id="ARBA00023136"/>
    </source>
</evidence>
<evidence type="ECO:0000256" key="8">
    <source>
        <dbReference type="ARBA" id="ARBA00023002"/>
    </source>
</evidence>
<proteinExistence type="inferred from homology"/>
<dbReference type="Proteomes" id="UP001165565">
    <property type="component" value="Unassembled WGS sequence"/>
</dbReference>
<evidence type="ECO:0000256" key="9">
    <source>
        <dbReference type="ARBA" id="ARBA00023004"/>
    </source>
</evidence>
<dbReference type="SUPFAM" id="SSF55961">
    <property type="entry name" value="Bet v1-like"/>
    <property type="match status" value="1"/>
</dbReference>
<dbReference type="PROSITE" id="PS51296">
    <property type="entry name" value="RIESKE"/>
    <property type="match status" value="1"/>
</dbReference>
<keyword evidence="19" id="KW-1185">Reference proteome</keyword>
<dbReference type="EC" id="1.14.19.21" evidence="14"/>
<dbReference type="Pfam" id="PF19298">
    <property type="entry name" value="KshA_C"/>
    <property type="match status" value="1"/>
</dbReference>
<comment type="cofactor">
    <cofactor evidence="1">
        <name>Fe cation</name>
        <dbReference type="ChEBI" id="CHEBI:24875"/>
    </cofactor>
</comment>
<dbReference type="GO" id="GO:0016020">
    <property type="term" value="C:membrane"/>
    <property type="evidence" value="ECO:0007669"/>
    <property type="project" value="UniProtKB-SubCell"/>
</dbReference>
<keyword evidence="7" id="KW-1133">Transmembrane helix</keyword>
<reference evidence="18" key="1">
    <citation type="submission" date="2022-06" db="EMBL/GenBank/DDBJ databases">
        <title>Sphingomonas sp. nov. isolated from rhizosphere soil of tomato.</title>
        <authorList>
            <person name="Dong H."/>
            <person name="Gao R."/>
        </authorList>
    </citation>
    <scope>NUCLEOTIDE SEQUENCE</scope>
    <source>
        <strain evidence="18">MMSM24</strain>
    </source>
</reference>
<dbReference type="Gene3D" id="3.90.380.10">
    <property type="entry name" value="Naphthalene 1,2-dioxygenase Alpha Subunit, Chain A, domain 1"/>
    <property type="match status" value="1"/>
</dbReference>
<dbReference type="InterPro" id="IPR050584">
    <property type="entry name" value="Cholesterol_7-desaturase"/>
</dbReference>
<evidence type="ECO:0000256" key="14">
    <source>
        <dbReference type="ARBA" id="ARBA00026095"/>
    </source>
</evidence>
<keyword evidence="6" id="KW-0479">Metal-binding</keyword>
<dbReference type="RefSeq" id="WP_179514611.1">
    <property type="nucleotide sequence ID" value="NZ_JANFAV010000013.1"/>
</dbReference>
<evidence type="ECO:0000313" key="19">
    <source>
        <dbReference type="Proteomes" id="UP001165565"/>
    </source>
</evidence>
<dbReference type="InterPro" id="IPR036922">
    <property type="entry name" value="Rieske_2Fe-2S_sf"/>
</dbReference>
<comment type="catalytic activity">
    <reaction evidence="16">
        <text>cholesterol + NADPH + O2 + H(+) = 7-dehydrocholesterol + NADP(+) + 2 H2O</text>
        <dbReference type="Rhea" id="RHEA:45024"/>
        <dbReference type="ChEBI" id="CHEBI:15377"/>
        <dbReference type="ChEBI" id="CHEBI:15378"/>
        <dbReference type="ChEBI" id="CHEBI:15379"/>
        <dbReference type="ChEBI" id="CHEBI:16113"/>
        <dbReference type="ChEBI" id="CHEBI:17759"/>
        <dbReference type="ChEBI" id="CHEBI:57783"/>
        <dbReference type="ChEBI" id="CHEBI:58349"/>
        <dbReference type="EC" id="1.14.19.21"/>
    </reaction>
    <physiologicalReaction direction="left-to-right" evidence="16">
        <dbReference type="Rhea" id="RHEA:45025"/>
    </physiologicalReaction>
</comment>
<dbReference type="PANTHER" id="PTHR21266">
    <property type="entry name" value="IRON-SULFUR DOMAIN CONTAINING PROTEIN"/>
    <property type="match status" value="1"/>
</dbReference>
<dbReference type="AlphaFoldDB" id="A0AA41ZBU3"/>
<sequence length="364" mass="41487">MATTKDYRLGPNAFPRGWFMIAEDRELGDTPLSLHYLGRDLILYRGTSGPVLLDAYCPHMGTHLGKNESSFVVQDKIWLEGDSIRCPYHGWRFGADGRCNQIPYHDGPIPKAARIRSWPVRVMMGCIFMWHDPEERAPDYEPPFIPQWDDPNWVRWELDHLGTLPTHPMEIVDNMADIRHFDALHGSTVSYFRVEFEGHRYIQYQGGGHRTLTANDVMLETVTYYDGPGLLISHQYGSDTVLQFICHTPVDDGVVEVWHGLLCQKSAATPPGDDRTWARARQAVSRTAFVQDFEIWGNKLPARSILTIRSDGPFSKGRQWYGQFYQPADRQREIQRRLPATATCRGIPASREEALGDLAQSAAE</sequence>
<evidence type="ECO:0000256" key="10">
    <source>
        <dbReference type="ARBA" id="ARBA00023014"/>
    </source>
</evidence>
<keyword evidence="9" id="KW-0408">Iron</keyword>
<dbReference type="EMBL" id="JANFAV010000013">
    <property type="protein sequence ID" value="MCW6536457.1"/>
    <property type="molecule type" value="Genomic_DNA"/>
</dbReference>
<keyword evidence="8" id="KW-0560">Oxidoreductase</keyword>
<evidence type="ECO:0000256" key="6">
    <source>
        <dbReference type="ARBA" id="ARBA00022723"/>
    </source>
</evidence>
<dbReference type="GO" id="GO:0051537">
    <property type="term" value="F:2 iron, 2 sulfur cluster binding"/>
    <property type="evidence" value="ECO:0007669"/>
    <property type="project" value="UniProtKB-KW"/>
</dbReference>
<keyword evidence="11" id="KW-0472">Membrane</keyword>
<evidence type="ECO:0000256" key="12">
    <source>
        <dbReference type="ARBA" id="ARBA00025712"/>
    </source>
</evidence>
<dbReference type="GO" id="GO:0005737">
    <property type="term" value="C:cytoplasm"/>
    <property type="evidence" value="ECO:0007669"/>
    <property type="project" value="TreeGrafter"/>
</dbReference>
<organism evidence="18 19">
    <name type="scientific">Sphingomonas lycopersici</name>
    <dbReference type="NCBI Taxonomy" id="2951807"/>
    <lineage>
        <taxon>Bacteria</taxon>
        <taxon>Pseudomonadati</taxon>
        <taxon>Pseudomonadota</taxon>
        <taxon>Alphaproteobacteria</taxon>
        <taxon>Sphingomonadales</taxon>
        <taxon>Sphingomonadaceae</taxon>
        <taxon>Sphingomonas</taxon>
    </lineage>
</organism>
<evidence type="ECO:0000256" key="16">
    <source>
        <dbReference type="ARBA" id="ARBA00049548"/>
    </source>
</evidence>
<dbReference type="Gene3D" id="2.102.10.10">
    <property type="entry name" value="Rieske [2Fe-2S] iron-sulphur domain"/>
    <property type="match status" value="1"/>
</dbReference>
<comment type="caution">
    <text evidence="18">The sequence shown here is derived from an EMBL/GenBank/DDBJ whole genome shotgun (WGS) entry which is preliminary data.</text>
</comment>
<dbReference type="SUPFAM" id="SSF50022">
    <property type="entry name" value="ISP domain"/>
    <property type="match status" value="1"/>
</dbReference>
<evidence type="ECO:0000256" key="15">
    <source>
        <dbReference type="ARBA" id="ARBA00047853"/>
    </source>
</evidence>
<evidence type="ECO:0000256" key="5">
    <source>
        <dbReference type="ARBA" id="ARBA00022714"/>
    </source>
</evidence>